<dbReference type="GO" id="GO:0005886">
    <property type="term" value="C:plasma membrane"/>
    <property type="evidence" value="ECO:0007669"/>
    <property type="project" value="UniProtKB-SubCell"/>
</dbReference>
<keyword evidence="7" id="KW-0328">Glycosyltransferase</keyword>
<evidence type="ECO:0000256" key="14">
    <source>
        <dbReference type="ARBA" id="ARBA00023316"/>
    </source>
</evidence>
<evidence type="ECO:0000259" key="17">
    <source>
        <dbReference type="Pfam" id="PF00905"/>
    </source>
</evidence>
<evidence type="ECO:0000256" key="13">
    <source>
        <dbReference type="ARBA" id="ARBA00023268"/>
    </source>
</evidence>
<accession>A0A101ER14</accession>
<dbReference type="InterPro" id="IPR012338">
    <property type="entry name" value="Beta-lactam/transpept-like"/>
</dbReference>
<gene>
    <name evidence="19" type="ORF">XD57_0609</name>
</gene>
<feature type="domain" description="Penicillin-binding protein transpeptidase" evidence="17">
    <location>
        <begin position="303"/>
        <end position="553"/>
    </location>
</feature>
<proteinExistence type="inferred from homology"/>
<dbReference type="GO" id="GO:0008658">
    <property type="term" value="F:penicillin binding"/>
    <property type="evidence" value="ECO:0007669"/>
    <property type="project" value="InterPro"/>
</dbReference>
<dbReference type="InterPro" id="IPR036950">
    <property type="entry name" value="PBP_transglycosylase"/>
</dbReference>
<dbReference type="InterPro" id="IPR001264">
    <property type="entry name" value="Glyco_trans_51"/>
</dbReference>
<keyword evidence="8" id="KW-0808">Transferase</keyword>
<dbReference type="Gene3D" id="3.40.710.10">
    <property type="entry name" value="DD-peptidase/beta-lactamase superfamily"/>
    <property type="match status" value="1"/>
</dbReference>
<dbReference type="SUPFAM" id="SSF53955">
    <property type="entry name" value="Lysozyme-like"/>
    <property type="match status" value="1"/>
</dbReference>
<keyword evidence="4" id="KW-1003">Cell membrane</keyword>
<dbReference type="Proteomes" id="UP000058636">
    <property type="component" value="Unassembled WGS sequence"/>
</dbReference>
<evidence type="ECO:0000313" key="19">
    <source>
        <dbReference type="EMBL" id="KUK23298.1"/>
    </source>
</evidence>
<dbReference type="SUPFAM" id="SSF56601">
    <property type="entry name" value="beta-lactamase/transpeptidase-like"/>
    <property type="match status" value="1"/>
</dbReference>
<dbReference type="GO" id="GO:0009252">
    <property type="term" value="P:peptidoglycan biosynthetic process"/>
    <property type="evidence" value="ECO:0007669"/>
    <property type="project" value="UniProtKB-KW"/>
</dbReference>
<organism evidence="19 20">
    <name type="scientific">Thermotoga petrophila</name>
    <dbReference type="NCBI Taxonomy" id="93929"/>
    <lineage>
        <taxon>Bacteria</taxon>
        <taxon>Thermotogati</taxon>
        <taxon>Thermotogota</taxon>
        <taxon>Thermotogae</taxon>
        <taxon>Thermotogales</taxon>
        <taxon>Thermotogaceae</taxon>
        <taxon>Thermotoga</taxon>
    </lineage>
</organism>
<evidence type="ECO:0000256" key="1">
    <source>
        <dbReference type="ARBA" id="ARBA00004236"/>
    </source>
</evidence>
<dbReference type="InterPro" id="IPR001460">
    <property type="entry name" value="PCN-bd_Tpept"/>
</dbReference>
<dbReference type="GO" id="GO:0009002">
    <property type="term" value="F:serine-type D-Ala-D-Ala carboxypeptidase activity"/>
    <property type="evidence" value="ECO:0007669"/>
    <property type="project" value="UniProtKB-EC"/>
</dbReference>
<evidence type="ECO:0000256" key="6">
    <source>
        <dbReference type="ARBA" id="ARBA00022670"/>
    </source>
</evidence>
<evidence type="ECO:0000256" key="4">
    <source>
        <dbReference type="ARBA" id="ARBA00022475"/>
    </source>
</evidence>
<evidence type="ECO:0000313" key="20">
    <source>
        <dbReference type="Proteomes" id="UP000058636"/>
    </source>
</evidence>
<evidence type="ECO:0000256" key="10">
    <source>
        <dbReference type="ARBA" id="ARBA00022960"/>
    </source>
</evidence>
<protein>
    <submittedName>
        <fullName evidence="19">Penicillin-binding protein, class 1A</fullName>
    </submittedName>
</protein>
<dbReference type="PANTHER" id="PTHR32282">
    <property type="entry name" value="BINDING PROTEIN TRANSPEPTIDASE, PUTATIVE-RELATED"/>
    <property type="match status" value="1"/>
</dbReference>
<dbReference type="PANTHER" id="PTHR32282:SF11">
    <property type="entry name" value="PENICILLIN-BINDING PROTEIN 1B"/>
    <property type="match status" value="1"/>
</dbReference>
<dbReference type="Gene3D" id="1.10.3810.10">
    <property type="entry name" value="Biosynthetic peptidoglycan transglycosylase-like"/>
    <property type="match status" value="1"/>
</dbReference>
<keyword evidence="11" id="KW-0573">Peptidoglycan synthesis</keyword>
<dbReference type="EMBL" id="LGFG01000034">
    <property type="protein sequence ID" value="KUK23298.1"/>
    <property type="molecule type" value="Genomic_DNA"/>
</dbReference>
<keyword evidence="9" id="KW-0378">Hydrolase</keyword>
<evidence type="ECO:0000256" key="16">
    <source>
        <dbReference type="ARBA" id="ARBA00049902"/>
    </source>
</evidence>
<dbReference type="GO" id="GO:0008360">
    <property type="term" value="P:regulation of cell shape"/>
    <property type="evidence" value="ECO:0007669"/>
    <property type="project" value="UniProtKB-KW"/>
</dbReference>
<dbReference type="Pfam" id="PF00912">
    <property type="entry name" value="Transgly"/>
    <property type="match status" value="1"/>
</dbReference>
<dbReference type="PATRIC" id="fig|93930.3.peg.1453"/>
<comment type="similarity">
    <text evidence="3">In the N-terminal section; belongs to the glycosyltransferase 51 family.</text>
</comment>
<evidence type="ECO:0000256" key="15">
    <source>
        <dbReference type="ARBA" id="ARBA00034000"/>
    </source>
</evidence>
<evidence type="ECO:0000256" key="9">
    <source>
        <dbReference type="ARBA" id="ARBA00022801"/>
    </source>
</evidence>
<dbReference type="GO" id="GO:0008955">
    <property type="term" value="F:peptidoglycan glycosyltransferase activity"/>
    <property type="evidence" value="ECO:0007669"/>
    <property type="project" value="UniProtKB-EC"/>
</dbReference>
<evidence type="ECO:0000259" key="18">
    <source>
        <dbReference type="Pfam" id="PF00912"/>
    </source>
</evidence>
<dbReference type="GO" id="GO:0006508">
    <property type="term" value="P:proteolysis"/>
    <property type="evidence" value="ECO:0007669"/>
    <property type="project" value="UniProtKB-KW"/>
</dbReference>
<evidence type="ECO:0000256" key="11">
    <source>
        <dbReference type="ARBA" id="ARBA00022984"/>
    </source>
</evidence>
<reference evidence="19 20" key="1">
    <citation type="journal article" date="2015" name="MBio">
        <title>Genome-Resolved Metagenomic Analysis Reveals Roles for Candidate Phyla and Other Microbial Community Members in Biogeochemical Transformations in Oil Reservoirs.</title>
        <authorList>
            <person name="Hu P."/>
            <person name="Tom L."/>
            <person name="Singh A."/>
            <person name="Thomas B.C."/>
            <person name="Baker B.J."/>
            <person name="Piceno Y.M."/>
            <person name="Andersen G.L."/>
            <person name="Banfield J.F."/>
        </authorList>
    </citation>
    <scope>NUCLEOTIDE SEQUENCE [LARGE SCALE GENOMIC DNA]</scope>
    <source>
        <strain evidence="19">46_26</strain>
    </source>
</reference>
<comment type="caution">
    <text evidence="19">The sequence shown here is derived from an EMBL/GenBank/DDBJ whole genome shotgun (WGS) entry which is preliminary data.</text>
</comment>
<evidence type="ECO:0000256" key="12">
    <source>
        <dbReference type="ARBA" id="ARBA00023136"/>
    </source>
</evidence>
<evidence type="ECO:0000256" key="3">
    <source>
        <dbReference type="ARBA" id="ARBA00007739"/>
    </source>
</evidence>
<comment type="catalytic activity">
    <reaction evidence="15">
        <text>Preferential cleavage: (Ac)2-L-Lys-D-Ala-|-D-Ala. Also transpeptidation of peptidyl-alanyl moieties that are N-acyl substituents of D-alanine.</text>
        <dbReference type="EC" id="3.4.16.4"/>
    </reaction>
</comment>
<dbReference type="InterPro" id="IPR050396">
    <property type="entry name" value="Glycosyltr_51/Transpeptidase"/>
</dbReference>
<evidence type="ECO:0000256" key="5">
    <source>
        <dbReference type="ARBA" id="ARBA00022645"/>
    </source>
</evidence>
<evidence type="ECO:0000256" key="7">
    <source>
        <dbReference type="ARBA" id="ARBA00022676"/>
    </source>
</evidence>
<feature type="domain" description="Glycosyl transferase family 51" evidence="18">
    <location>
        <begin position="55"/>
        <end position="219"/>
    </location>
</feature>
<dbReference type="GO" id="GO:0030288">
    <property type="term" value="C:outer membrane-bounded periplasmic space"/>
    <property type="evidence" value="ECO:0007669"/>
    <property type="project" value="TreeGrafter"/>
</dbReference>
<comment type="similarity">
    <text evidence="2">In the C-terminal section; belongs to the transpeptidase family.</text>
</comment>
<comment type="subcellular location">
    <subcellularLocation>
        <location evidence="1">Cell membrane</location>
    </subcellularLocation>
</comment>
<keyword evidence="5" id="KW-0121">Carboxypeptidase</keyword>
<comment type="catalytic activity">
    <reaction evidence="16">
        <text>[GlcNAc-(1-&gt;4)-Mur2Ac(oyl-L-Ala-gamma-D-Glu-L-Lys-D-Ala-D-Ala)](n)-di-trans,octa-cis-undecaprenyl diphosphate + beta-D-GlcNAc-(1-&gt;4)-Mur2Ac(oyl-L-Ala-gamma-D-Glu-L-Lys-D-Ala-D-Ala)-di-trans,octa-cis-undecaprenyl diphosphate = [GlcNAc-(1-&gt;4)-Mur2Ac(oyl-L-Ala-gamma-D-Glu-L-Lys-D-Ala-D-Ala)](n+1)-di-trans,octa-cis-undecaprenyl diphosphate + di-trans,octa-cis-undecaprenyl diphosphate + H(+)</text>
        <dbReference type="Rhea" id="RHEA:23708"/>
        <dbReference type="Rhea" id="RHEA-COMP:9602"/>
        <dbReference type="Rhea" id="RHEA-COMP:9603"/>
        <dbReference type="ChEBI" id="CHEBI:15378"/>
        <dbReference type="ChEBI" id="CHEBI:58405"/>
        <dbReference type="ChEBI" id="CHEBI:60033"/>
        <dbReference type="ChEBI" id="CHEBI:78435"/>
        <dbReference type="EC" id="2.4.99.28"/>
    </reaction>
</comment>
<keyword evidence="14" id="KW-0961">Cell wall biogenesis/degradation</keyword>
<sequence length="643" mass="73476">MKKFLLSLLIASLLTFFSLWGLYFFFTKDLPPPEEKLVPTIRLFYSDGTPLLVSRNIWIDLSDIPEKFVGILLTSEDEEFYKHPGFDLMGFLRALIIDIKTLSFSQGGSTITQQLARTLYLSMDKSIVRKLKEIFISFWLERTRTKDEILEMYINSVYMGNGIYGFQTASKLYFGKDLSDLSVPEMCVLVALIKSPENFNPLKDPETSRKRAKIVLDRLLTEKRISTQEYENYSAELSKLEFHTQQMNVDEELFWRVVREAQDLGFSLNELRYGYRVYLTLDKELQKKVYNTVEDDKTAFVGVKVKTGEIVAYRGVGLQYGTGWRQIGSAIKPLYYYYAVLKGRNPSDLLLDLPLKIGEWEPENFDKTFKGTVSLKEALVDSRNIPSVLLYSYLQPESVRSFITEVLKLRARYPDDLTASLGTVETAPEEVVKVYSAIFNGGVVLEPYIIDKIEDRNGKIIYRGYPKVLSVVPSFVRSPQEASEILKGILKEVVERGTGVRAKIPGKEIAGKTGTAEKNAWFIGGDDEYIFAVVKDGENLLGGRDCAPVWKEIVSSWEKFEGDLRYKRLDKPGISLIDDRTIEYLDYARLVELVNGSKLPVSVLVKILQLMDYNHQIEFLSKLNSVDPILSLEIWKKFLMEGG</sequence>
<dbReference type="InterPro" id="IPR023346">
    <property type="entry name" value="Lysozyme-like_dom_sf"/>
</dbReference>
<dbReference type="AlphaFoldDB" id="A0A101ER14"/>
<keyword evidence="6" id="KW-0645">Protease</keyword>
<keyword evidence="13" id="KW-0511">Multifunctional enzyme</keyword>
<dbReference type="FunFam" id="1.10.3810.10:FF:000001">
    <property type="entry name" value="Penicillin-binding protein 1A"/>
    <property type="match status" value="1"/>
</dbReference>
<keyword evidence="12" id="KW-0472">Membrane</keyword>
<dbReference type="GO" id="GO:0071555">
    <property type="term" value="P:cell wall organization"/>
    <property type="evidence" value="ECO:0007669"/>
    <property type="project" value="UniProtKB-KW"/>
</dbReference>
<keyword evidence="10" id="KW-0133">Cell shape</keyword>
<evidence type="ECO:0000256" key="8">
    <source>
        <dbReference type="ARBA" id="ARBA00022679"/>
    </source>
</evidence>
<name>A0A101ER14_9THEM</name>
<evidence type="ECO:0000256" key="2">
    <source>
        <dbReference type="ARBA" id="ARBA00007090"/>
    </source>
</evidence>
<dbReference type="Pfam" id="PF00905">
    <property type="entry name" value="Transpeptidase"/>
    <property type="match status" value="1"/>
</dbReference>